<keyword evidence="2" id="KW-1133">Transmembrane helix</keyword>
<dbReference type="GO" id="GO:0008285">
    <property type="term" value="P:negative regulation of cell population proliferation"/>
    <property type="evidence" value="ECO:0007669"/>
    <property type="project" value="InterPro"/>
</dbReference>
<organism evidence="4 5">
    <name type="scientific">Elysia chlorotica</name>
    <name type="common">Eastern emerald elysia</name>
    <name type="synonym">Sea slug</name>
    <dbReference type="NCBI Taxonomy" id="188477"/>
    <lineage>
        <taxon>Eukaryota</taxon>
        <taxon>Metazoa</taxon>
        <taxon>Spiralia</taxon>
        <taxon>Lophotrochozoa</taxon>
        <taxon>Mollusca</taxon>
        <taxon>Gastropoda</taxon>
        <taxon>Heterobranchia</taxon>
        <taxon>Euthyneura</taxon>
        <taxon>Panpulmonata</taxon>
        <taxon>Sacoglossa</taxon>
        <taxon>Placobranchoidea</taxon>
        <taxon>Plakobranchidae</taxon>
        <taxon>Elysia</taxon>
    </lineage>
</organism>
<comment type="caution">
    <text evidence="4">The sequence shown here is derived from an EMBL/GenBank/DDBJ whole genome shotgun (WGS) entry which is preliminary data.</text>
</comment>
<keyword evidence="2" id="KW-0812">Transmembrane</keyword>
<feature type="compositionally biased region" description="Basic residues" evidence="1">
    <location>
        <begin position="48"/>
        <end position="73"/>
    </location>
</feature>
<feature type="transmembrane region" description="Helical" evidence="2">
    <location>
        <begin position="217"/>
        <end position="238"/>
    </location>
</feature>
<accession>A0A433TK44</accession>
<dbReference type="Pfam" id="PF20517">
    <property type="entry name" value="TMEM127"/>
    <property type="match status" value="1"/>
</dbReference>
<reference evidence="4 5" key="1">
    <citation type="submission" date="2019-01" db="EMBL/GenBank/DDBJ databases">
        <title>A draft genome assembly of the solar-powered sea slug Elysia chlorotica.</title>
        <authorList>
            <person name="Cai H."/>
            <person name="Li Q."/>
            <person name="Fang X."/>
            <person name="Li J."/>
            <person name="Curtis N.E."/>
            <person name="Altenburger A."/>
            <person name="Shibata T."/>
            <person name="Feng M."/>
            <person name="Maeda T."/>
            <person name="Schwartz J.A."/>
            <person name="Shigenobu S."/>
            <person name="Lundholm N."/>
            <person name="Nishiyama T."/>
            <person name="Yang H."/>
            <person name="Hasebe M."/>
            <person name="Li S."/>
            <person name="Pierce S.K."/>
            <person name="Wang J."/>
        </authorList>
    </citation>
    <scope>NUCLEOTIDE SEQUENCE [LARGE SCALE GENOMIC DNA]</scope>
    <source>
        <strain evidence="4">EC2010</strain>
        <tissue evidence="4">Whole organism of an adult</tissue>
    </source>
</reference>
<evidence type="ECO:0000259" key="3">
    <source>
        <dbReference type="Pfam" id="PF20517"/>
    </source>
</evidence>
<evidence type="ECO:0000313" key="5">
    <source>
        <dbReference type="Proteomes" id="UP000271974"/>
    </source>
</evidence>
<keyword evidence="5" id="KW-1185">Reference proteome</keyword>
<evidence type="ECO:0000256" key="1">
    <source>
        <dbReference type="SAM" id="MobiDB-lite"/>
    </source>
</evidence>
<sequence length="337" mass="38147">MSEMDQEDSNRMDHQVRTSSLPPPVVVTVARSSGHSSQSQRDSGSGHRSSRRSHRHRSRSSNRHTRSRSRHSSRRESHQSCRIYCSQNDRNFCAAACSMFSIVLLCTALEPEWITLRGGRCHEIFKETGSMKSLSTSQFFYNGHFYKRISQSNQDETVYKFGSGPYNFMINCVTYSTVLLFKSCIAFTFMAMITSFCSFLLDLIAPKYRLLFMIRKNAFLNILTVLLCVLINTFTYWITSSVDKLQALHPLHEGSKVVVSFGVSFYLITCAGFMSVMATASICLRNDALHHHRHCSRTYDSYTPTTDTEALLSSIATAEESTVEIDLDLPPPPGYTP</sequence>
<dbReference type="AlphaFoldDB" id="A0A433TK44"/>
<dbReference type="InterPro" id="IPR033331">
    <property type="entry name" value="TMEM127"/>
</dbReference>
<dbReference type="OrthoDB" id="10030622at2759"/>
<evidence type="ECO:0000256" key="2">
    <source>
        <dbReference type="SAM" id="Phobius"/>
    </source>
</evidence>
<dbReference type="PANTHER" id="PTHR28358">
    <property type="entry name" value="TRANSMEMBRANE PROTEIN 127"/>
    <property type="match status" value="1"/>
</dbReference>
<dbReference type="PANTHER" id="PTHR28358:SF1">
    <property type="entry name" value="TRANSMEMBRANE PROTEIN 127"/>
    <property type="match status" value="1"/>
</dbReference>
<evidence type="ECO:0000313" key="4">
    <source>
        <dbReference type="EMBL" id="RUS81866.1"/>
    </source>
</evidence>
<protein>
    <recommendedName>
        <fullName evidence="3">Transmembrane protein 127 transmembrane region domain-containing protein</fullName>
    </recommendedName>
</protein>
<dbReference type="Proteomes" id="UP000271974">
    <property type="component" value="Unassembled WGS sequence"/>
</dbReference>
<name>A0A433TK44_ELYCH</name>
<dbReference type="GO" id="GO:0032007">
    <property type="term" value="P:negative regulation of TOR signaling"/>
    <property type="evidence" value="ECO:0007669"/>
    <property type="project" value="InterPro"/>
</dbReference>
<feature type="transmembrane region" description="Helical" evidence="2">
    <location>
        <begin position="179"/>
        <end position="205"/>
    </location>
</feature>
<dbReference type="EMBL" id="RQTK01000317">
    <property type="protein sequence ID" value="RUS81866.1"/>
    <property type="molecule type" value="Genomic_DNA"/>
</dbReference>
<feature type="region of interest" description="Disordered" evidence="1">
    <location>
        <begin position="1"/>
        <end position="75"/>
    </location>
</feature>
<feature type="domain" description="Transmembrane protein 127 transmembrane region" evidence="3">
    <location>
        <begin position="172"/>
        <end position="284"/>
    </location>
</feature>
<feature type="compositionally biased region" description="Low complexity" evidence="1">
    <location>
        <begin position="31"/>
        <end position="47"/>
    </location>
</feature>
<feature type="transmembrane region" description="Helical" evidence="2">
    <location>
        <begin position="258"/>
        <end position="284"/>
    </location>
</feature>
<dbReference type="GO" id="GO:0016020">
    <property type="term" value="C:membrane"/>
    <property type="evidence" value="ECO:0007669"/>
    <property type="project" value="TreeGrafter"/>
</dbReference>
<dbReference type="InterPro" id="IPR046795">
    <property type="entry name" value="TMEM127_TM"/>
</dbReference>
<dbReference type="STRING" id="188477.A0A433TK44"/>
<keyword evidence="2" id="KW-0472">Membrane</keyword>
<gene>
    <name evidence="4" type="ORF">EGW08_010389</name>
</gene>
<proteinExistence type="predicted"/>